<comment type="cofactor">
    <cofactor evidence="1 10">
        <name>pyridoxal 5'-phosphate</name>
        <dbReference type="ChEBI" id="CHEBI:597326"/>
    </cofactor>
</comment>
<gene>
    <name evidence="12" type="ORF">GTP38_19805</name>
</gene>
<dbReference type="InterPro" id="IPR015424">
    <property type="entry name" value="PyrdxlP-dep_Trfase"/>
</dbReference>
<sequence length="374" mass="39557">MIYLDNNATTQASESVLSAVVKYMSKCFSNASATTAAFTGADVPRRNAASQMAKILNAEEPETFFFTSGATEANNWVFASIASTVRTGTILISSIEHPSVREPAERLARQGFNLQLVPVDSHGVVCLEALGRLLSPDVVLVSIMAANNETGVLQSIGEIGELVRDKAPTALFHTDATQAVGKIAIDLQKEWKEVDLLSFSAHKFNGPKGVGGLYCRPGIDLTPLLVGGGQEQGARSGTTNTPGLAGLAAAVDEIELTAFGEVRQKRDYLEQQLLKLAPILIHSVGVPRLPNTCCFSLPECSGDDLVTELAAQGVIVGSGSACSSGSQEPAQTLLAMGVDYQVALGSIRVSLGPKTSVEELDFFLDRLKENLMSS</sequence>
<comment type="caution">
    <text evidence="12">The sequence shown here is derived from an EMBL/GenBank/DDBJ whole genome shotgun (WGS) entry which is preliminary data.</text>
</comment>
<dbReference type="SUPFAM" id="SSF53383">
    <property type="entry name" value="PLP-dependent transferases"/>
    <property type="match status" value="1"/>
</dbReference>
<evidence type="ECO:0000256" key="2">
    <source>
        <dbReference type="ARBA" id="ARBA00006490"/>
    </source>
</evidence>
<dbReference type="InterPro" id="IPR016454">
    <property type="entry name" value="Cysteine_dSase"/>
</dbReference>
<keyword evidence="5" id="KW-0479">Metal-binding</keyword>
<dbReference type="GO" id="GO:0008483">
    <property type="term" value="F:transaminase activity"/>
    <property type="evidence" value="ECO:0007669"/>
    <property type="project" value="UniProtKB-KW"/>
</dbReference>
<organism evidence="12 13">
    <name type="scientific">Duganella lactea</name>
    <dbReference type="NCBI Taxonomy" id="2692173"/>
    <lineage>
        <taxon>Bacteria</taxon>
        <taxon>Pseudomonadati</taxon>
        <taxon>Pseudomonadota</taxon>
        <taxon>Betaproteobacteria</taxon>
        <taxon>Burkholderiales</taxon>
        <taxon>Oxalobacteraceae</taxon>
        <taxon>Telluria group</taxon>
        <taxon>Duganella</taxon>
    </lineage>
</organism>
<evidence type="ECO:0000256" key="8">
    <source>
        <dbReference type="ARBA" id="ARBA00023014"/>
    </source>
</evidence>
<comment type="similarity">
    <text evidence="2">Belongs to the class-V pyridoxal-phosphate-dependent aminotransferase family. NifS/IscS subfamily.</text>
</comment>
<dbReference type="EMBL" id="WWCO01000016">
    <property type="protein sequence ID" value="MYM36578.1"/>
    <property type="molecule type" value="Genomic_DNA"/>
</dbReference>
<keyword evidence="6" id="KW-0663">Pyridoxal phosphate</keyword>
<evidence type="ECO:0000256" key="9">
    <source>
        <dbReference type="ARBA" id="ARBA00050776"/>
    </source>
</evidence>
<dbReference type="PANTHER" id="PTHR11601:SF34">
    <property type="entry name" value="CYSTEINE DESULFURASE"/>
    <property type="match status" value="1"/>
</dbReference>
<dbReference type="EC" id="2.8.1.7" evidence="3"/>
<dbReference type="Gene3D" id="3.40.640.10">
    <property type="entry name" value="Type I PLP-dependent aspartate aminotransferase-like (Major domain)"/>
    <property type="match status" value="1"/>
</dbReference>
<accession>A0ABW9VD84</accession>
<proteinExistence type="inferred from homology"/>
<evidence type="ECO:0000256" key="3">
    <source>
        <dbReference type="ARBA" id="ARBA00012239"/>
    </source>
</evidence>
<evidence type="ECO:0000256" key="4">
    <source>
        <dbReference type="ARBA" id="ARBA00022679"/>
    </source>
</evidence>
<dbReference type="RefSeq" id="WP_160991939.1">
    <property type="nucleotide sequence ID" value="NZ_WWCO01000016.1"/>
</dbReference>
<dbReference type="InterPro" id="IPR015422">
    <property type="entry name" value="PyrdxlP-dep_Trfase_small"/>
</dbReference>
<reference evidence="12 13" key="1">
    <citation type="submission" date="2019-12" db="EMBL/GenBank/DDBJ databases">
        <title>Novel species isolated from a subtropical stream in China.</title>
        <authorList>
            <person name="Lu H."/>
        </authorList>
    </citation>
    <scope>NUCLEOTIDE SEQUENCE [LARGE SCALE GENOMIC DNA]</scope>
    <source>
        <strain evidence="12 13">FT94W</strain>
    </source>
</reference>
<keyword evidence="13" id="KW-1185">Reference proteome</keyword>
<protein>
    <recommendedName>
        <fullName evidence="3">cysteine desulfurase</fullName>
        <ecNumber evidence="3">2.8.1.7</ecNumber>
    </recommendedName>
</protein>
<feature type="domain" description="Aminotransferase class V" evidence="11">
    <location>
        <begin position="2"/>
        <end position="362"/>
    </location>
</feature>
<keyword evidence="12" id="KW-0032">Aminotransferase</keyword>
<dbReference type="InterPro" id="IPR020578">
    <property type="entry name" value="Aminotrans_V_PyrdxlP_BS"/>
</dbReference>
<dbReference type="PIRSF" id="PIRSF005572">
    <property type="entry name" value="NifS"/>
    <property type="match status" value="1"/>
</dbReference>
<dbReference type="InterPro" id="IPR015421">
    <property type="entry name" value="PyrdxlP-dep_Trfase_major"/>
</dbReference>
<dbReference type="PROSITE" id="PS00595">
    <property type="entry name" value="AA_TRANSFER_CLASS_5"/>
    <property type="match status" value="1"/>
</dbReference>
<evidence type="ECO:0000256" key="7">
    <source>
        <dbReference type="ARBA" id="ARBA00023004"/>
    </source>
</evidence>
<dbReference type="Gene3D" id="3.90.1150.10">
    <property type="entry name" value="Aspartate Aminotransferase, domain 1"/>
    <property type="match status" value="1"/>
</dbReference>
<evidence type="ECO:0000313" key="12">
    <source>
        <dbReference type="EMBL" id="MYM36578.1"/>
    </source>
</evidence>
<evidence type="ECO:0000256" key="10">
    <source>
        <dbReference type="RuleBase" id="RU004504"/>
    </source>
</evidence>
<evidence type="ECO:0000256" key="1">
    <source>
        <dbReference type="ARBA" id="ARBA00001933"/>
    </source>
</evidence>
<dbReference type="Gene3D" id="1.10.260.50">
    <property type="match status" value="1"/>
</dbReference>
<dbReference type="Pfam" id="PF00266">
    <property type="entry name" value="Aminotran_5"/>
    <property type="match status" value="1"/>
</dbReference>
<dbReference type="Proteomes" id="UP000449678">
    <property type="component" value="Unassembled WGS sequence"/>
</dbReference>
<keyword evidence="8" id="KW-0411">Iron-sulfur</keyword>
<comment type="catalytic activity">
    <reaction evidence="9">
        <text>(sulfur carrier)-H + L-cysteine = (sulfur carrier)-SH + L-alanine</text>
        <dbReference type="Rhea" id="RHEA:43892"/>
        <dbReference type="Rhea" id="RHEA-COMP:14737"/>
        <dbReference type="Rhea" id="RHEA-COMP:14739"/>
        <dbReference type="ChEBI" id="CHEBI:29917"/>
        <dbReference type="ChEBI" id="CHEBI:35235"/>
        <dbReference type="ChEBI" id="CHEBI:57972"/>
        <dbReference type="ChEBI" id="CHEBI:64428"/>
        <dbReference type="EC" id="2.8.1.7"/>
    </reaction>
</comment>
<dbReference type="InterPro" id="IPR000192">
    <property type="entry name" value="Aminotrans_V_dom"/>
</dbReference>
<evidence type="ECO:0000256" key="5">
    <source>
        <dbReference type="ARBA" id="ARBA00022723"/>
    </source>
</evidence>
<keyword evidence="7" id="KW-0408">Iron</keyword>
<name>A0ABW9VD84_9BURK</name>
<dbReference type="PANTHER" id="PTHR11601">
    <property type="entry name" value="CYSTEINE DESULFURYLASE FAMILY MEMBER"/>
    <property type="match status" value="1"/>
</dbReference>
<evidence type="ECO:0000256" key="6">
    <source>
        <dbReference type="ARBA" id="ARBA00022898"/>
    </source>
</evidence>
<evidence type="ECO:0000313" key="13">
    <source>
        <dbReference type="Proteomes" id="UP000449678"/>
    </source>
</evidence>
<keyword evidence="4" id="KW-0808">Transferase</keyword>
<evidence type="ECO:0000259" key="11">
    <source>
        <dbReference type="Pfam" id="PF00266"/>
    </source>
</evidence>